<dbReference type="AlphaFoldDB" id="A0AAW8TCA6"/>
<dbReference type="InterPro" id="IPR050313">
    <property type="entry name" value="Carb_Metab_HTH_regulators"/>
</dbReference>
<comment type="caution">
    <text evidence="9">The sequence shown here is derived from an EMBL/GenBank/DDBJ whole genome shotgun (WGS) entry which is preliminary data.</text>
</comment>
<keyword evidence="2" id="KW-0678">Repressor</keyword>
<dbReference type="Gene3D" id="1.10.10.10">
    <property type="entry name" value="Winged helix-like DNA-binding domain superfamily/Winged helix DNA-binding domain"/>
    <property type="match status" value="1"/>
</dbReference>
<evidence type="ECO:0000256" key="4">
    <source>
        <dbReference type="ARBA" id="ARBA00023125"/>
    </source>
</evidence>
<evidence type="ECO:0000256" key="5">
    <source>
        <dbReference type="ARBA" id="ARBA00023163"/>
    </source>
</evidence>
<dbReference type="InterPro" id="IPR001034">
    <property type="entry name" value="DeoR_HTH"/>
</dbReference>
<organism evidence="9 10">
    <name type="scientific">Enterococcus dongliensis</name>
    <dbReference type="NCBI Taxonomy" id="2559925"/>
    <lineage>
        <taxon>Bacteria</taxon>
        <taxon>Bacillati</taxon>
        <taxon>Bacillota</taxon>
        <taxon>Bacilli</taxon>
        <taxon>Lactobacillales</taxon>
        <taxon>Enterococcaceae</taxon>
        <taxon>Enterococcus</taxon>
    </lineage>
</organism>
<proteinExistence type="predicted"/>
<dbReference type="Pfam" id="PF00455">
    <property type="entry name" value="DeoRC"/>
    <property type="match status" value="1"/>
</dbReference>
<dbReference type="EMBL" id="JARPYT010000001">
    <property type="protein sequence ID" value="MDT2635899.1"/>
    <property type="molecule type" value="Genomic_DNA"/>
</dbReference>
<dbReference type="Pfam" id="PF08220">
    <property type="entry name" value="HTH_DeoR"/>
    <property type="match status" value="1"/>
</dbReference>
<dbReference type="PROSITE" id="PS51000">
    <property type="entry name" value="HTH_DEOR_2"/>
    <property type="match status" value="1"/>
</dbReference>
<dbReference type="SUPFAM" id="SSF100950">
    <property type="entry name" value="NagB/RpiA/CoA transferase-like"/>
    <property type="match status" value="1"/>
</dbReference>
<dbReference type="InterPro" id="IPR036388">
    <property type="entry name" value="WH-like_DNA-bd_sf"/>
</dbReference>
<keyword evidence="11" id="KW-1185">Reference proteome</keyword>
<evidence type="ECO:0000256" key="1">
    <source>
        <dbReference type="ARBA" id="ARBA00021390"/>
    </source>
</evidence>
<dbReference type="PROSITE" id="PS00894">
    <property type="entry name" value="HTH_DEOR_1"/>
    <property type="match status" value="1"/>
</dbReference>
<evidence type="ECO:0000256" key="2">
    <source>
        <dbReference type="ARBA" id="ARBA00022491"/>
    </source>
</evidence>
<dbReference type="InterPro" id="IPR036390">
    <property type="entry name" value="WH_DNA-bd_sf"/>
</dbReference>
<reference evidence="9 11" key="1">
    <citation type="submission" date="2023-03" db="EMBL/GenBank/DDBJ databases">
        <authorList>
            <person name="Shen W."/>
            <person name="Cai J."/>
        </authorList>
    </citation>
    <scope>NUCLEOTIDE SEQUENCE</scope>
    <source>
        <strain evidence="9">P55-2</strain>
        <strain evidence="8 11">P72-2</strain>
    </source>
</reference>
<evidence type="ECO:0000259" key="7">
    <source>
        <dbReference type="PROSITE" id="PS51000"/>
    </source>
</evidence>
<feature type="domain" description="HTH deoR-type" evidence="7">
    <location>
        <begin position="3"/>
        <end position="58"/>
    </location>
</feature>
<dbReference type="Proteomes" id="UP001245561">
    <property type="component" value="Unassembled WGS sequence"/>
</dbReference>
<sequence>MLKQERHEKIIDLLNQNDFMTVSDISTYLNVSDMTIRRDITELADNNQVIKIYGGAQKLEKISQELTTNEKIHVNVPRKQYIGKIMNSLIKNNSTIYIGAGTTMLYALSEIKRENLFVITNSLLAFNHLIHNTEYRVLLTGGEFSRTTEEFYGENAERSFNNLNIDIAFAATNGIYENNITTANSVEGAIQRVAFKHAKYKCIVADSSKFNRSDIYTFYHLTDVDSIITDNDISNNTYDHYSNFTKIIKEELN</sequence>
<dbReference type="SUPFAM" id="SSF46785">
    <property type="entry name" value="Winged helix' DNA-binding domain"/>
    <property type="match status" value="1"/>
</dbReference>
<dbReference type="PANTHER" id="PTHR30363">
    <property type="entry name" value="HTH-TYPE TRANSCRIPTIONAL REGULATOR SRLR-RELATED"/>
    <property type="match status" value="1"/>
</dbReference>
<keyword evidence="5" id="KW-0804">Transcription</keyword>
<dbReference type="Gene3D" id="3.40.50.1360">
    <property type="match status" value="1"/>
</dbReference>
<name>A0AAW8TCA6_9ENTE</name>
<protein>
    <recommendedName>
        <fullName evidence="1">Lactose phosphotransferase system repressor</fullName>
    </recommendedName>
</protein>
<evidence type="ECO:0000256" key="6">
    <source>
        <dbReference type="ARBA" id="ARBA00024937"/>
    </source>
</evidence>
<keyword evidence="3" id="KW-0805">Transcription regulation</keyword>
<evidence type="ECO:0000313" key="8">
    <source>
        <dbReference type="EMBL" id="MDT2595420.1"/>
    </source>
</evidence>
<dbReference type="SMART" id="SM01134">
    <property type="entry name" value="DeoRC"/>
    <property type="match status" value="1"/>
</dbReference>
<evidence type="ECO:0000313" key="9">
    <source>
        <dbReference type="EMBL" id="MDT2635899.1"/>
    </source>
</evidence>
<dbReference type="PANTHER" id="PTHR30363:SF4">
    <property type="entry name" value="GLYCEROL-3-PHOSPHATE REGULON REPRESSOR"/>
    <property type="match status" value="1"/>
</dbReference>
<dbReference type="Proteomes" id="UP001256547">
    <property type="component" value="Unassembled WGS sequence"/>
</dbReference>
<evidence type="ECO:0000313" key="10">
    <source>
        <dbReference type="Proteomes" id="UP001245561"/>
    </source>
</evidence>
<evidence type="ECO:0000313" key="11">
    <source>
        <dbReference type="Proteomes" id="UP001256547"/>
    </source>
</evidence>
<dbReference type="SMART" id="SM00420">
    <property type="entry name" value="HTH_DEOR"/>
    <property type="match status" value="1"/>
</dbReference>
<dbReference type="GO" id="GO:0003677">
    <property type="term" value="F:DNA binding"/>
    <property type="evidence" value="ECO:0007669"/>
    <property type="project" value="UniProtKB-KW"/>
</dbReference>
<dbReference type="InterPro" id="IPR014036">
    <property type="entry name" value="DeoR-like_C"/>
</dbReference>
<accession>A0AAW8TCA6</accession>
<dbReference type="InterPro" id="IPR018356">
    <property type="entry name" value="Tscrpt_reg_HTH_DeoR_CS"/>
</dbReference>
<gene>
    <name evidence="9" type="ORF">P7D36_00030</name>
    <name evidence="8" type="ORF">P7D39_00030</name>
</gene>
<evidence type="ECO:0000256" key="3">
    <source>
        <dbReference type="ARBA" id="ARBA00023015"/>
    </source>
</evidence>
<dbReference type="GO" id="GO:0003700">
    <property type="term" value="F:DNA-binding transcription factor activity"/>
    <property type="evidence" value="ECO:0007669"/>
    <property type="project" value="InterPro"/>
</dbReference>
<keyword evidence="4 9" id="KW-0238">DNA-binding</keyword>
<dbReference type="EMBL" id="JARPYR010000001">
    <property type="protein sequence ID" value="MDT2595420.1"/>
    <property type="molecule type" value="Genomic_DNA"/>
</dbReference>
<dbReference type="InterPro" id="IPR037171">
    <property type="entry name" value="NagB/RpiA_transferase-like"/>
</dbReference>
<comment type="function">
    <text evidence="6">Repressor of the lactose catabolism operon. Galactose-6-phosphate is the inducer.</text>
</comment>
<dbReference type="PRINTS" id="PR00037">
    <property type="entry name" value="HTHLACR"/>
</dbReference>
<dbReference type="RefSeq" id="WP_137602869.1">
    <property type="nucleotide sequence ID" value="NZ_JARPYR010000001.1"/>
</dbReference>